<organism evidence="2 3">
    <name type="scientific">Marinobacter lipolyticus SM19</name>
    <dbReference type="NCBI Taxonomy" id="1318628"/>
    <lineage>
        <taxon>Bacteria</taxon>
        <taxon>Pseudomonadati</taxon>
        <taxon>Pseudomonadota</taxon>
        <taxon>Gammaproteobacteria</taxon>
        <taxon>Pseudomonadales</taxon>
        <taxon>Marinobacteraceae</taxon>
        <taxon>Marinobacter</taxon>
    </lineage>
</organism>
<dbReference type="PATRIC" id="fig|1318628.3.peg.3281"/>
<evidence type="ECO:0008006" key="4">
    <source>
        <dbReference type="Google" id="ProtNLM"/>
    </source>
</evidence>
<dbReference type="EMBL" id="ASAD01000021">
    <property type="protein sequence ID" value="EON90979.1"/>
    <property type="molecule type" value="Genomic_DNA"/>
</dbReference>
<gene>
    <name evidence="2" type="ORF">MARLIPOL_16414</name>
</gene>
<protein>
    <recommendedName>
        <fullName evidence="4">DUF3108 domain-containing protein</fullName>
    </recommendedName>
</protein>
<proteinExistence type="predicted"/>
<dbReference type="AlphaFoldDB" id="R8AXD4"/>
<dbReference type="Proteomes" id="UP000016540">
    <property type="component" value="Unassembled WGS sequence"/>
</dbReference>
<dbReference type="eggNOG" id="ENOG50319Y2">
    <property type="taxonomic scope" value="Bacteria"/>
</dbReference>
<dbReference type="OrthoDB" id="6007799at2"/>
<evidence type="ECO:0000256" key="1">
    <source>
        <dbReference type="SAM" id="MobiDB-lite"/>
    </source>
</evidence>
<sequence>MTVPLRVRFPAVVITWIALTFLATPALTEEVQDHASEPQQQTRTPEPEYPPLLPLKASYSASMNKGIALNGTASRRLIKRDDGTWLYRTDVDSFIADIRESLILRWENNRVVPLRYRYKLSGFLIRDREVAIDFEWSKGVATGHHEGDRFSLKLEEGALDPMGYQLQLHQDIRAGKREMVYRVIDEGDYDTDRFAVIDEEILNTDQGRIATVKAEKVRDDGKRQTLMWFAPEQEYLLIRLLQVEPDGSRYEITIDEAEIRR</sequence>
<dbReference type="Pfam" id="PF11306">
    <property type="entry name" value="DUF3108"/>
    <property type="match status" value="1"/>
</dbReference>
<name>R8AXD4_9GAMM</name>
<dbReference type="RefSeq" id="WP_012139483.1">
    <property type="nucleotide sequence ID" value="NZ_KE007328.1"/>
</dbReference>
<dbReference type="HOGENOM" id="CLU_063619_2_0_6"/>
<comment type="caution">
    <text evidence="2">The sequence shown here is derived from an EMBL/GenBank/DDBJ whole genome shotgun (WGS) entry which is preliminary data.</text>
</comment>
<dbReference type="InterPro" id="IPR021457">
    <property type="entry name" value="DUF3108"/>
</dbReference>
<evidence type="ECO:0000313" key="3">
    <source>
        <dbReference type="Proteomes" id="UP000016540"/>
    </source>
</evidence>
<feature type="region of interest" description="Disordered" evidence="1">
    <location>
        <begin position="30"/>
        <end position="51"/>
    </location>
</feature>
<keyword evidence="3" id="KW-1185">Reference proteome</keyword>
<dbReference type="STRING" id="1318628.MARLIPOL_16414"/>
<evidence type="ECO:0000313" key="2">
    <source>
        <dbReference type="EMBL" id="EON90979.1"/>
    </source>
</evidence>
<accession>R8AXD4</accession>
<reference evidence="2 3" key="1">
    <citation type="journal article" date="2013" name="Genome Announc.">
        <title>Draft Genome Sequence of the Moderately Halophilic Bacterium Marinobacter lipolyticus Strain SM19.</title>
        <authorList>
            <person name="Papke R.T."/>
            <person name="de la Haba R.R."/>
            <person name="Infante-Dominguez C."/>
            <person name="Perez D."/>
            <person name="Sanchez-Porro C."/>
            <person name="Lapierre P."/>
            <person name="Ventosa A."/>
        </authorList>
    </citation>
    <scope>NUCLEOTIDE SEQUENCE [LARGE SCALE GENOMIC DNA]</scope>
    <source>
        <strain evidence="2 3">SM19</strain>
    </source>
</reference>